<keyword evidence="2" id="KW-1185">Reference proteome</keyword>
<sequence>MQALIMLPELGESLTSFEIKNYFQTTRNLLDVDDQEEHTTYPLREFARDSAKLEEASSGRVHWIGSNRAIDNLSEVVVKMPQLEELSISVTQKSHRYIKDHVLPVMPNLKNLFLI</sequence>
<protein>
    <submittedName>
        <fullName evidence="1">Uncharacterized protein</fullName>
    </submittedName>
</protein>
<dbReference type="RefSeq" id="XP_043136982.1">
    <property type="nucleotide sequence ID" value="XM_043279288.1"/>
</dbReference>
<reference evidence="1" key="2">
    <citation type="submission" date="2021-02" db="EMBL/GenBank/DDBJ databases">
        <title>Aspergillus chevalieri M1 genome sequence.</title>
        <authorList>
            <person name="Kadooka C."/>
            <person name="Mori K."/>
            <person name="Futagami T."/>
        </authorList>
    </citation>
    <scope>NUCLEOTIDE SEQUENCE</scope>
    <source>
        <strain evidence="1">M1</strain>
    </source>
</reference>
<evidence type="ECO:0000313" key="2">
    <source>
        <dbReference type="Proteomes" id="UP000637239"/>
    </source>
</evidence>
<proteinExistence type="predicted"/>
<dbReference type="Proteomes" id="UP000637239">
    <property type="component" value="Chromosome 4"/>
</dbReference>
<dbReference type="KEGG" id="ache:ACHE_41024A"/>
<dbReference type="EMBL" id="AP024419">
    <property type="protein sequence ID" value="BCR88460.1"/>
    <property type="molecule type" value="Genomic_DNA"/>
</dbReference>
<dbReference type="AlphaFoldDB" id="A0A7R7ZN28"/>
<organism evidence="1 2">
    <name type="scientific">Aspergillus chevalieri</name>
    <name type="common">Eurotium chevalieri</name>
    <dbReference type="NCBI Taxonomy" id="182096"/>
    <lineage>
        <taxon>Eukaryota</taxon>
        <taxon>Fungi</taxon>
        <taxon>Dikarya</taxon>
        <taxon>Ascomycota</taxon>
        <taxon>Pezizomycotina</taxon>
        <taxon>Eurotiomycetes</taxon>
        <taxon>Eurotiomycetidae</taxon>
        <taxon>Eurotiales</taxon>
        <taxon>Aspergillaceae</taxon>
        <taxon>Aspergillus</taxon>
        <taxon>Aspergillus subgen. Aspergillus</taxon>
    </lineage>
</organism>
<evidence type="ECO:0000313" key="1">
    <source>
        <dbReference type="EMBL" id="BCR88460.1"/>
    </source>
</evidence>
<name>A0A7R7ZN28_ASPCH</name>
<gene>
    <name evidence="1" type="ORF">ACHE_41024A</name>
</gene>
<reference evidence="1" key="1">
    <citation type="submission" date="2021-01" db="EMBL/GenBank/DDBJ databases">
        <authorList>
            <consortium name="Aspergillus chevalieri M1 genome sequencing consortium"/>
            <person name="Kazuki M."/>
            <person name="Futagami T."/>
        </authorList>
    </citation>
    <scope>NUCLEOTIDE SEQUENCE</scope>
    <source>
        <strain evidence="1">M1</strain>
    </source>
</reference>
<accession>A0A7R7ZN28</accession>
<dbReference type="GeneID" id="66982818"/>